<dbReference type="Proteomes" id="UP000710432">
    <property type="component" value="Unassembled WGS sequence"/>
</dbReference>
<dbReference type="GO" id="GO:0042594">
    <property type="term" value="P:response to starvation"/>
    <property type="evidence" value="ECO:0007669"/>
    <property type="project" value="TreeGrafter"/>
</dbReference>
<dbReference type="EMBL" id="JAATJU010026900">
    <property type="protein sequence ID" value="KAH0501176.1"/>
    <property type="molecule type" value="Genomic_DNA"/>
</dbReference>
<dbReference type="GO" id="GO:0005179">
    <property type="term" value="F:hormone activity"/>
    <property type="evidence" value="ECO:0007669"/>
    <property type="project" value="UniProtKB-KW"/>
</dbReference>
<feature type="region of interest" description="Disordered" evidence="8">
    <location>
        <begin position="91"/>
        <end position="121"/>
    </location>
</feature>
<evidence type="ECO:0000256" key="1">
    <source>
        <dbReference type="ARBA" id="ARBA00002766"/>
    </source>
</evidence>
<dbReference type="Gene3D" id="6.10.250.590">
    <property type="match status" value="2"/>
</dbReference>
<reference evidence="11" key="1">
    <citation type="submission" date="2020-03" db="EMBL/GenBank/DDBJ databases">
        <title>Studies in the Genomics of Life Span.</title>
        <authorList>
            <person name="Glass D."/>
        </authorList>
    </citation>
    <scope>NUCLEOTIDE SEQUENCE</scope>
    <source>
        <strain evidence="11">LTLLF</strain>
        <tissue evidence="11">Muscle</tissue>
    </source>
</reference>
<gene>
    <name evidence="11" type="ORF">LTLLF_198345</name>
</gene>
<organism evidence="11 12">
    <name type="scientific">Microtus ochrogaster</name>
    <name type="common">Prairie vole</name>
    <dbReference type="NCBI Taxonomy" id="79684"/>
    <lineage>
        <taxon>Eukaryota</taxon>
        <taxon>Metazoa</taxon>
        <taxon>Chordata</taxon>
        <taxon>Craniata</taxon>
        <taxon>Vertebrata</taxon>
        <taxon>Euteleostomi</taxon>
        <taxon>Mammalia</taxon>
        <taxon>Eutheria</taxon>
        <taxon>Euarchontoglires</taxon>
        <taxon>Glires</taxon>
        <taxon>Rodentia</taxon>
        <taxon>Myomorpha</taxon>
        <taxon>Muroidea</taxon>
        <taxon>Cricetidae</taxon>
        <taxon>Arvicolinae</taxon>
        <taxon>Microtus</taxon>
    </lineage>
</organism>
<dbReference type="GO" id="GO:0031769">
    <property type="term" value="F:glucagon receptor binding"/>
    <property type="evidence" value="ECO:0007669"/>
    <property type="project" value="TreeGrafter"/>
</dbReference>
<evidence type="ECO:0000256" key="9">
    <source>
        <dbReference type="SAM" id="SignalP"/>
    </source>
</evidence>
<comment type="subcellular location">
    <subcellularLocation>
        <location evidence="2">Secreted</location>
    </subcellularLocation>
</comment>
<evidence type="ECO:0000256" key="5">
    <source>
        <dbReference type="ARBA" id="ARBA00022525"/>
    </source>
</evidence>
<evidence type="ECO:0000256" key="8">
    <source>
        <dbReference type="SAM" id="MobiDB-lite"/>
    </source>
</evidence>
<keyword evidence="5" id="KW-0964">Secreted</keyword>
<dbReference type="GO" id="GO:0042304">
    <property type="term" value="P:regulation of fatty acid biosynthetic process"/>
    <property type="evidence" value="ECO:0007669"/>
    <property type="project" value="InterPro"/>
</dbReference>
<feature type="compositionally biased region" description="Basic and acidic residues" evidence="8">
    <location>
        <begin position="176"/>
        <end position="186"/>
    </location>
</feature>
<feature type="domain" description="Glucagon / GIP / secretin / VIP family" evidence="10">
    <location>
        <begin position="122"/>
        <end position="148"/>
    </location>
</feature>
<keyword evidence="6" id="KW-0372">Hormone</keyword>
<dbReference type="AlphaFoldDB" id="A0A8J6FW84"/>
<proteinExistence type="inferred from homology"/>
<evidence type="ECO:0000256" key="4">
    <source>
        <dbReference type="ARBA" id="ARBA00013490"/>
    </source>
</evidence>
<feature type="domain" description="Glucagon / GIP / secretin / VIP family" evidence="10">
    <location>
        <begin position="43"/>
        <end position="69"/>
    </location>
</feature>
<feature type="chain" id="PRO_5035209422" description="Gastric inhibitory polypeptide" evidence="9">
    <location>
        <begin position="22"/>
        <end position="186"/>
    </location>
</feature>
<accession>A0A8J6FW84</accession>
<feature type="region of interest" description="Disordered" evidence="8">
    <location>
        <begin position="166"/>
        <end position="186"/>
    </location>
</feature>
<comment type="similarity">
    <text evidence="3">Belongs to the glucagon family.</text>
</comment>
<dbReference type="SMART" id="SM00070">
    <property type="entry name" value="GLUCA"/>
    <property type="match status" value="2"/>
</dbReference>
<evidence type="ECO:0000259" key="10">
    <source>
        <dbReference type="SMART" id="SM00070"/>
    </source>
</evidence>
<dbReference type="InterPro" id="IPR039078">
    <property type="entry name" value="GIP"/>
</dbReference>
<dbReference type="GO" id="GO:0009749">
    <property type="term" value="P:response to glucose"/>
    <property type="evidence" value="ECO:0007669"/>
    <property type="project" value="InterPro"/>
</dbReference>
<evidence type="ECO:0000313" key="11">
    <source>
        <dbReference type="EMBL" id="KAH0501176.1"/>
    </source>
</evidence>
<keyword evidence="9" id="KW-0732">Signal</keyword>
<evidence type="ECO:0000256" key="2">
    <source>
        <dbReference type="ARBA" id="ARBA00004613"/>
    </source>
</evidence>
<comment type="function">
    <text evidence="1">Potent stimulator of insulin secretion and relatively poor inhibitor of gastric acid secretion.</text>
</comment>
<evidence type="ECO:0000256" key="3">
    <source>
        <dbReference type="ARBA" id="ARBA00008369"/>
    </source>
</evidence>
<dbReference type="PANTHER" id="PTHR15211:SF0">
    <property type="entry name" value="GASTRIC INHIBITORY POLYPEPTIDE"/>
    <property type="match status" value="1"/>
</dbReference>
<evidence type="ECO:0000256" key="6">
    <source>
        <dbReference type="ARBA" id="ARBA00022702"/>
    </source>
</evidence>
<dbReference type="InterPro" id="IPR000532">
    <property type="entry name" value="Glucagon_GIP_secretin_VIP"/>
</dbReference>
<name>A0A8J6FW84_MICOH</name>
<sequence length="186" mass="21387">MVTMKICPLPLVLLFLATALGEEEVQFRSQAKSGSLRPRGPRYAEGTLISDYSILMDKIRQHEFVNWLLAQKGKKINWKHNITQREAQALEQAGQSERNEETEGQQRSQAKTGSLRPRGPRYAEGTLISDYSILMDKIRQHEFVNWLLAQKGKKINWKHNITQREAQALEQAGQSEKNEETEGQQR</sequence>
<protein>
    <recommendedName>
        <fullName evidence="4">Gastric inhibitory polypeptide</fullName>
    </recommendedName>
    <alternativeName>
        <fullName evidence="7">Glucose-dependent insulinotropic polypeptide</fullName>
    </alternativeName>
</protein>
<evidence type="ECO:0000313" key="12">
    <source>
        <dbReference type="Proteomes" id="UP000710432"/>
    </source>
</evidence>
<dbReference type="GO" id="GO:0050796">
    <property type="term" value="P:regulation of insulin secretion"/>
    <property type="evidence" value="ECO:0007669"/>
    <property type="project" value="InterPro"/>
</dbReference>
<dbReference type="PANTHER" id="PTHR15211">
    <property type="entry name" value="GLUCOSE-DEPENDENT INSULINOTROPIC POLYPEPTIDE"/>
    <property type="match status" value="1"/>
</dbReference>
<comment type="caution">
    <text evidence="11">The sequence shown here is derived from an EMBL/GenBank/DDBJ whole genome shotgun (WGS) entry which is preliminary data.</text>
</comment>
<feature type="signal peptide" evidence="9">
    <location>
        <begin position="1"/>
        <end position="21"/>
    </location>
</feature>
<evidence type="ECO:0000256" key="7">
    <source>
        <dbReference type="ARBA" id="ARBA00031537"/>
    </source>
</evidence>
<dbReference type="Pfam" id="PF00123">
    <property type="entry name" value="Hormone_2"/>
    <property type="match status" value="2"/>
</dbReference>
<dbReference type="GO" id="GO:0005615">
    <property type="term" value="C:extracellular space"/>
    <property type="evidence" value="ECO:0007669"/>
    <property type="project" value="TreeGrafter"/>
</dbReference>